<protein>
    <recommendedName>
        <fullName evidence="4">MASE1 domain-containing protein</fullName>
    </recommendedName>
</protein>
<evidence type="ECO:0000313" key="2">
    <source>
        <dbReference type="EMBL" id="RJG03882.1"/>
    </source>
</evidence>
<accession>A0A3A3GB57</accession>
<feature type="transmembrane region" description="Helical" evidence="1">
    <location>
        <begin position="151"/>
        <end position="176"/>
    </location>
</feature>
<dbReference type="OrthoDB" id="8795931at2"/>
<reference evidence="3" key="1">
    <citation type="submission" date="2018-09" db="EMBL/GenBank/DDBJ databases">
        <authorList>
            <person name="Zhu H."/>
        </authorList>
    </citation>
    <scope>NUCLEOTIDE SEQUENCE [LARGE SCALE GENOMIC DNA]</scope>
    <source>
        <strain evidence="3">K1S02-23</strain>
    </source>
</reference>
<keyword evidence="1" id="KW-0812">Transmembrane</keyword>
<dbReference type="Proteomes" id="UP000266327">
    <property type="component" value="Unassembled WGS sequence"/>
</dbReference>
<keyword evidence="3" id="KW-1185">Reference proteome</keyword>
<organism evidence="2 3">
    <name type="scientific">Noviherbaspirillum sedimenti</name>
    <dbReference type="NCBI Taxonomy" id="2320865"/>
    <lineage>
        <taxon>Bacteria</taxon>
        <taxon>Pseudomonadati</taxon>
        <taxon>Pseudomonadota</taxon>
        <taxon>Betaproteobacteria</taxon>
        <taxon>Burkholderiales</taxon>
        <taxon>Oxalobacteraceae</taxon>
        <taxon>Noviherbaspirillum</taxon>
    </lineage>
</organism>
<feature type="transmembrane region" description="Helical" evidence="1">
    <location>
        <begin position="83"/>
        <end position="100"/>
    </location>
</feature>
<name>A0A3A3GB57_9BURK</name>
<gene>
    <name evidence="2" type="ORF">D3878_21690</name>
</gene>
<feature type="transmembrane region" description="Helical" evidence="1">
    <location>
        <begin position="121"/>
        <end position="139"/>
    </location>
</feature>
<evidence type="ECO:0008006" key="4">
    <source>
        <dbReference type="Google" id="ProtNLM"/>
    </source>
</evidence>
<keyword evidence="1" id="KW-1133">Transmembrane helix</keyword>
<proteinExistence type="predicted"/>
<dbReference type="EMBL" id="QYUQ01000002">
    <property type="protein sequence ID" value="RJG03882.1"/>
    <property type="molecule type" value="Genomic_DNA"/>
</dbReference>
<evidence type="ECO:0000313" key="3">
    <source>
        <dbReference type="Proteomes" id="UP000266327"/>
    </source>
</evidence>
<sequence length="190" mass="20788">MSSLRLQAAMVVGSAILFLLVFVANEWLFNSTGFEFTRGMNWIYLPAGMRLLCTLLFAGAGAVGILIASWITCIFYFFPDDPMRSFAGGIASAAAPYLVYKLAQQMYGLQASLVNLNAKRLLFLSLAYSVANPALHHLWLLLRGEAVMSGFFVMVLGDFLGTLVVLYAVKLALAFLPALARHEKNRPPSA</sequence>
<comment type="caution">
    <text evidence="2">The sequence shown here is derived from an EMBL/GenBank/DDBJ whole genome shotgun (WGS) entry which is preliminary data.</text>
</comment>
<dbReference type="AlphaFoldDB" id="A0A3A3GB57"/>
<evidence type="ECO:0000256" key="1">
    <source>
        <dbReference type="SAM" id="Phobius"/>
    </source>
</evidence>
<feature type="transmembrane region" description="Helical" evidence="1">
    <location>
        <begin position="51"/>
        <end position="77"/>
    </location>
</feature>
<feature type="transmembrane region" description="Helical" evidence="1">
    <location>
        <begin position="6"/>
        <end position="30"/>
    </location>
</feature>
<keyword evidence="1" id="KW-0472">Membrane</keyword>